<dbReference type="SUPFAM" id="SSF143100">
    <property type="entry name" value="TTHA1013/TTHA0281-like"/>
    <property type="match status" value="1"/>
</dbReference>
<dbReference type="PANTHER" id="PTHR34504:SF2">
    <property type="entry name" value="UPF0150 PROTEIN SSL0259"/>
    <property type="match status" value="1"/>
</dbReference>
<evidence type="ECO:0000313" key="2">
    <source>
        <dbReference type="EMBL" id="MBK1616929.1"/>
    </source>
</evidence>
<proteinExistence type="predicted"/>
<dbReference type="AlphaFoldDB" id="A0A9X0W4Q0"/>
<dbReference type="EMBL" id="NRRY01000001">
    <property type="protein sequence ID" value="MBK1616929.1"/>
    <property type="molecule type" value="Genomic_DNA"/>
</dbReference>
<dbReference type="Proteomes" id="UP001138768">
    <property type="component" value="Unassembled WGS sequence"/>
</dbReference>
<protein>
    <recommendedName>
        <fullName evidence="1">HicB-like antitoxin of toxin-antitoxin system domain-containing protein</fullName>
    </recommendedName>
</protein>
<dbReference type="InterPro" id="IPR051404">
    <property type="entry name" value="TA_system_antitoxin"/>
</dbReference>
<organism evidence="2 3">
    <name type="scientific">Lamprobacter modestohalophilus</name>
    <dbReference type="NCBI Taxonomy" id="1064514"/>
    <lineage>
        <taxon>Bacteria</taxon>
        <taxon>Pseudomonadati</taxon>
        <taxon>Pseudomonadota</taxon>
        <taxon>Gammaproteobacteria</taxon>
        <taxon>Chromatiales</taxon>
        <taxon>Chromatiaceae</taxon>
        <taxon>Lamprobacter</taxon>
    </lineage>
</organism>
<dbReference type="Gene3D" id="3.30.160.250">
    <property type="match status" value="1"/>
</dbReference>
<accession>A0A9X0W4Q0</accession>
<dbReference type="RefSeq" id="WP_200236431.1">
    <property type="nucleotide sequence ID" value="NZ_NRRY01000001.1"/>
</dbReference>
<sequence length="70" mass="7588">MRYAIVIEKAKGNFSAYVPDLPGCIATGESVAEVESRIREAILLHIEGLREDGLTVPSPQSQVDYIDIAA</sequence>
<name>A0A9X0W4Q0_9GAMM</name>
<comment type="caution">
    <text evidence="2">The sequence shown here is derived from an EMBL/GenBank/DDBJ whole genome shotgun (WGS) entry which is preliminary data.</text>
</comment>
<dbReference type="InterPro" id="IPR031807">
    <property type="entry name" value="HicB-like"/>
</dbReference>
<evidence type="ECO:0000313" key="3">
    <source>
        <dbReference type="Proteomes" id="UP001138768"/>
    </source>
</evidence>
<feature type="domain" description="HicB-like antitoxin of toxin-antitoxin system" evidence="1">
    <location>
        <begin position="3"/>
        <end position="61"/>
    </location>
</feature>
<dbReference type="Pfam" id="PF15919">
    <property type="entry name" value="HicB_lk_antitox"/>
    <property type="match status" value="1"/>
</dbReference>
<evidence type="ECO:0000259" key="1">
    <source>
        <dbReference type="Pfam" id="PF15919"/>
    </source>
</evidence>
<gene>
    <name evidence="2" type="ORF">CKO42_00395</name>
</gene>
<reference evidence="2 3" key="1">
    <citation type="journal article" date="2020" name="Microorganisms">
        <title>Osmotic Adaptation and Compatible Solute Biosynthesis of Phototrophic Bacteria as Revealed from Genome Analyses.</title>
        <authorList>
            <person name="Imhoff J.F."/>
            <person name="Rahn T."/>
            <person name="Kunzel S."/>
            <person name="Keller A."/>
            <person name="Neulinger S.C."/>
        </authorList>
    </citation>
    <scope>NUCLEOTIDE SEQUENCE [LARGE SCALE GENOMIC DNA]</scope>
    <source>
        <strain evidence="2 3">DSM 25653</strain>
    </source>
</reference>
<keyword evidence="3" id="KW-1185">Reference proteome</keyword>
<dbReference type="PANTHER" id="PTHR34504">
    <property type="entry name" value="ANTITOXIN HICB"/>
    <property type="match status" value="1"/>
</dbReference>
<dbReference type="InterPro" id="IPR035069">
    <property type="entry name" value="TTHA1013/TTHA0281-like"/>
</dbReference>